<dbReference type="SUPFAM" id="SSF52172">
    <property type="entry name" value="CheY-like"/>
    <property type="match status" value="1"/>
</dbReference>
<reference evidence="4 5" key="1">
    <citation type="journal article" date="2019" name="Int. J. Syst. Evol. Microbiol.">
        <title>The Global Catalogue of Microorganisms (GCM) 10K type strain sequencing project: providing services to taxonomists for standard genome sequencing and annotation.</title>
        <authorList>
            <consortium name="The Broad Institute Genomics Platform"/>
            <consortium name="The Broad Institute Genome Sequencing Center for Infectious Disease"/>
            <person name="Wu L."/>
            <person name="Ma J."/>
        </authorList>
    </citation>
    <scope>NUCLEOTIDE SEQUENCE [LARGE SCALE GENOMIC DNA]</scope>
    <source>
        <strain evidence="4 5">JCM 14603</strain>
    </source>
</reference>
<proteinExistence type="predicted"/>
<evidence type="ECO:0000259" key="3">
    <source>
        <dbReference type="PROSITE" id="PS50110"/>
    </source>
</evidence>
<protein>
    <submittedName>
        <fullName evidence="4">Response regulator</fullName>
    </submittedName>
</protein>
<dbReference type="Pfam" id="PF00072">
    <property type="entry name" value="Response_reg"/>
    <property type="match status" value="1"/>
</dbReference>
<dbReference type="PROSITE" id="PS50110">
    <property type="entry name" value="RESPONSE_REGULATORY"/>
    <property type="match status" value="1"/>
</dbReference>
<organism evidence="4 5">
    <name type="scientific">Sphingomonas insulae</name>
    <dbReference type="NCBI Taxonomy" id="424800"/>
    <lineage>
        <taxon>Bacteria</taxon>
        <taxon>Pseudomonadati</taxon>
        <taxon>Pseudomonadota</taxon>
        <taxon>Alphaproteobacteria</taxon>
        <taxon>Sphingomonadales</taxon>
        <taxon>Sphingomonadaceae</taxon>
        <taxon>Sphingomonas</taxon>
    </lineage>
</organism>
<dbReference type="SMART" id="SM00448">
    <property type="entry name" value="REC"/>
    <property type="match status" value="1"/>
</dbReference>
<sequence>MCHVLIIEDDWLIADHIAQLVEAAGARSVDMADTEDDAVTQALARPPEVIISDVNLQAGGRGPDAVRRIVAALGEMPVMFVTGEPRTFQPHSPAMRVLHKPVDDRTLVATFRAIAPLP</sequence>
<feature type="domain" description="Response regulatory" evidence="3">
    <location>
        <begin position="3"/>
        <end position="115"/>
    </location>
</feature>
<keyword evidence="1 2" id="KW-0597">Phosphoprotein</keyword>
<gene>
    <name evidence="4" type="ORF">GCM10009102_09420</name>
</gene>
<evidence type="ECO:0000313" key="4">
    <source>
        <dbReference type="EMBL" id="GAA0662542.1"/>
    </source>
</evidence>
<dbReference type="InterPro" id="IPR001789">
    <property type="entry name" value="Sig_transdc_resp-reg_receiver"/>
</dbReference>
<dbReference type="InterPro" id="IPR011006">
    <property type="entry name" value="CheY-like_superfamily"/>
</dbReference>
<dbReference type="Gene3D" id="3.40.50.2300">
    <property type="match status" value="1"/>
</dbReference>
<evidence type="ECO:0000256" key="2">
    <source>
        <dbReference type="PROSITE-ProRule" id="PRU00169"/>
    </source>
</evidence>
<name>A0ABN1HQ98_9SPHN</name>
<evidence type="ECO:0000256" key="1">
    <source>
        <dbReference type="ARBA" id="ARBA00022553"/>
    </source>
</evidence>
<evidence type="ECO:0000313" key="5">
    <source>
        <dbReference type="Proteomes" id="UP001500238"/>
    </source>
</evidence>
<keyword evidence="5" id="KW-1185">Reference proteome</keyword>
<dbReference type="Proteomes" id="UP001500238">
    <property type="component" value="Unassembled WGS sequence"/>
</dbReference>
<dbReference type="RefSeq" id="WP_163957808.1">
    <property type="nucleotide sequence ID" value="NZ_BAAAES010000006.1"/>
</dbReference>
<dbReference type="PANTHER" id="PTHR44591:SF21">
    <property type="entry name" value="TWO-COMPONENT RESPONSE REGULATOR"/>
    <property type="match status" value="1"/>
</dbReference>
<feature type="modified residue" description="4-aspartylphosphate" evidence="2">
    <location>
        <position position="53"/>
    </location>
</feature>
<accession>A0ABN1HQ98</accession>
<dbReference type="InterPro" id="IPR050595">
    <property type="entry name" value="Bact_response_regulator"/>
</dbReference>
<comment type="caution">
    <text evidence="4">The sequence shown here is derived from an EMBL/GenBank/DDBJ whole genome shotgun (WGS) entry which is preliminary data.</text>
</comment>
<dbReference type="EMBL" id="BAAAES010000006">
    <property type="protein sequence ID" value="GAA0662542.1"/>
    <property type="molecule type" value="Genomic_DNA"/>
</dbReference>
<dbReference type="PANTHER" id="PTHR44591">
    <property type="entry name" value="STRESS RESPONSE REGULATOR PROTEIN 1"/>
    <property type="match status" value="1"/>
</dbReference>